<keyword evidence="2" id="KW-1185">Reference proteome</keyword>
<dbReference type="Proteomes" id="UP000266841">
    <property type="component" value="Unassembled WGS sequence"/>
</dbReference>
<comment type="caution">
    <text evidence="1">The sequence shown here is derived from an EMBL/GenBank/DDBJ whole genome shotgun (WGS) entry which is preliminary data.</text>
</comment>
<organism evidence="1 2">
    <name type="scientific">Thalassiosira oceanica</name>
    <name type="common">Marine diatom</name>
    <dbReference type="NCBI Taxonomy" id="159749"/>
    <lineage>
        <taxon>Eukaryota</taxon>
        <taxon>Sar</taxon>
        <taxon>Stramenopiles</taxon>
        <taxon>Ochrophyta</taxon>
        <taxon>Bacillariophyta</taxon>
        <taxon>Coscinodiscophyceae</taxon>
        <taxon>Thalassiosirophycidae</taxon>
        <taxon>Thalassiosirales</taxon>
        <taxon>Thalassiosiraceae</taxon>
        <taxon>Thalassiosira</taxon>
    </lineage>
</organism>
<feature type="non-terminal residue" evidence="1">
    <location>
        <position position="52"/>
    </location>
</feature>
<name>K0RWL3_THAOC</name>
<proteinExistence type="predicted"/>
<accession>K0RWL3</accession>
<dbReference type="EMBL" id="AGNL01030327">
    <property type="protein sequence ID" value="EJK56849.1"/>
    <property type="molecule type" value="Genomic_DNA"/>
</dbReference>
<sequence>MSRRPQKVTETIYQEGNENSMRRSSIPTSIPLFELDCDCDEVSVVTTETFGA</sequence>
<evidence type="ECO:0000313" key="2">
    <source>
        <dbReference type="Proteomes" id="UP000266841"/>
    </source>
</evidence>
<gene>
    <name evidence="1" type="ORF">THAOC_23178</name>
</gene>
<dbReference type="AlphaFoldDB" id="K0RWL3"/>
<protein>
    <submittedName>
        <fullName evidence="1">Uncharacterized protein</fullName>
    </submittedName>
</protein>
<reference evidence="1 2" key="1">
    <citation type="journal article" date="2012" name="Genome Biol.">
        <title>Genome and low-iron response of an oceanic diatom adapted to chronic iron limitation.</title>
        <authorList>
            <person name="Lommer M."/>
            <person name="Specht M."/>
            <person name="Roy A.S."/>
            <person name="Kraemer L."/>
            <person name="Andreson R."/>
            <person name="Gutowska M.A."/>
            <person name="Wolf J."/>
            <person name="Bergner S.V."/>
            <person name="Schilhabel M.B."/>
            <person name="Klostermeier U.C."/>
            <person name="Beiko R.G."/>
            <person name="Rosenstiel P."/>
            <person name="Hippler M."/>
            <person name="Laroche J."/>
        </authorList>
    </citation>
    <scope>NUCLEOTIDE SEQUENCE [LARGE SCALE GENOMIC DNA]</scope>
    <source>
        <strain evidence="1 2">CCMP1005</strain>
    </source>
</reference>
<evidence type="ECO:0000313" key="1">
    <source>
        <dbReference type="EMBL" id="EJK56849.1"/>
    </source>
</evidence>